<dbReference type="InterPro" id="IPR050450">
    <property type="entry name" value="COX15/CtaA_HemeA_synthase"/>
</dbReference>
<keyword evidence="8" id="KW-0350">Heme biosynthesis</keyword>
<evidence type="ECO:0000256" key="3">
    <source>
        <dbReference type="ARBA" id="ARBA00022692"/>
    </source>
</evidence>
<keyword evidence="3 12" id="KW-0812">Transmembrane</keyword>
<keyword evidence="10" id="KW-1015">Disulfide bond</keyword>
<keyword evidence="7" id="KW-0408">Iron</keyword>
<name>A0A4U1BPK4_9GAMM</name>
<keyword evidence="14" id="KW-1185">Reference proteome</keyword>
<evidence type="ECO:0000256" key="10">
    <source>
        <dbReference type="ARBA" id="ARBA00023157"/>
    </source>
</evidence>
<evidence type="ECO:0000256" key="7">
    <source>
        <dbReference type="ARBA" id="ARBA00023004"/>
    </source>
</evidence>
<keyword evidence="6" id="KW-0560">Oxidoreductase</keyword>
<evidence type="ECO:0000256" key="1">
    <source>
        <dbReference type="ARBA" id="ARBA00004141"/>
    </source>
</evidence>
<dbReference type="Pfam" id="PF02628">
    <property type="entry name" value="COX15-CtaA"/>
    <property type="match status" value="1"/>
</dbReference>
<comment type="subcellular location">
    <subcellularLocation>
        <location evidence="1">Membrane</location>
        <topology evidence="1">Multi-pass membrane protein</topology>
    </subcellularLocation>
</comment>
<keyword evidence="9 12" id="KW-0472">Membrane</keyword>
<dbReference type="GO" id="GO:0016491">
    <property type="term" value="F:oxidoreductase activity"/>
    <property type="evidence" value="ECO:0007669"/>
    <property type="project" value="UniProtKB-KW"/>
</dbReference>
<dbReference type="PANTHER" id="PTHR35457:SF1">
    <property type="entry name" value="HEME A SYNTHASE"/>
    <property type="match status" value="1"/>
</dbReference>
<dbReference type="OrthoDB" id="1447144at2"/>
<dbReference type="EMBL" id="SWCJ01000004">
    <property type="protein sequence ID" value="TKB56321.1"/>
    <property type="molecule type" value="Genomic_DNA"/>
</dbReference>
<reference evidence="13 14" key="1">
    <citation type="submission" date="2019-04" db="EMBL/GenBank/DDBJ databases">
        <authorList>
            <person name="Hwang J.C."/>
        </authorList>
    </citation>
    <scope>NUCLEOTIDE SEQUENCE [LARGE SCALE GENOMIC DNA]</scope>
    <source>
        <strain evidence="13 14">IMCC35002</strain>
    </source>
</reference>
<keyword evidence="5 12" id="KW-1133">Transmembrane helix</keyword>
<dbReference type="InterPro" id="IPR003780">
    <property type="entry name" value="COX15/CtaA_fam"/>
</dbReference>
<evidence type="ECO:0000256" key="6">
    <source>
        <dbReference type="ARBA" id="ARBA00023002"/>
    </source>
</evidence>
<evidence type="ECO:0000256" key="12">
    <source>
        <dbReference type="SAM" id="Phobius"/>
    </source>
</evidence>
<evidence type="ECO:0000256" key="4">
    <source>
        <dbReference type="ARBA" id="ARBA00022723"/>
    </source>
</evidence>
<evidence type="ECO:0000313" key="13">
    <source>
        <dbReference type="EMBL" id="TKB56321.1"/>
    </source>
</evidence>
<dbReference type="PANTHER" id="PTHR35457">
    <property type="entry name" value="HEME A SYNTHASE"/>
    <property type="match status" value="1"/>
</dbReference>
<feature type="transmembrane region" description="Helical" evidence="12">
    <location>
        <begin position="117"/>
        <end position="137"/>
    </location>
</feature>
<gene>
    <name evidence="13" type="ORF">FCL42_08545</name>
</gene>
<evidence type="ECO:0000256" key="2">
    <source>
        <dbReference type="ARBA" id="ARBA00022475"/>
    </source>
</evidence>
<dbReference type="GO" id="GO:0006784">
    <property type="term" value="P:heme A biosynthetic process"/>
    <property type="evidence" value="ECO:0007669"/>
    <property type="project" value="InterPro"/>
</dbReference>
<feature type="transmembrane region" description="Helical" evidence="12">
    <location>
        <begin position="93"/>
        <end position="111"/>
    </location>
</feature>
<evidence type="ECO:0000256" key="8">
    <source>
        <dbReference type="ARBA" id="ARBA00023133"/>
    </source>
</evidence>
<dbReference type="Proteomes" id="UP000305675">
    <property type="component" value="Unassembled WGS sequence"/>
</dbReference>
<feature type="transmembrane region" description="Helical" evidence="12">
    <location>
        <begin position="149"/>
        <end position="167"/>
    </location>
</feature>
<evidence type="ECO:0000256" key="11">
    <source>
        <dbReference type="ARBA" id="ARBA00023444"/>
    </source>
</evidence>
<proteinExistence type="predicted"/>
<dbReference type="GO" id="GO:0046872">
    <property type="term" value="F:metal ion binding"/>
    <property type="evidence" value="ECO:0007669"/>
    <property type="project" value="UniProtKB-KW"/>
</dbReference>
<dbReference type="GO" id="GO:0016020">
    <property type="term" value="C:membrane"/>
    <property type="evidence" value="ECO:0007669"/>
    <property type="project" value="UniProtKB-SubCell"/>
</dbReference>
<feature type="transmembrane region" description="Helical" evidence="12">
    <location>
        <begin position="253"/>
        <end position="273"/>
    </location>
</feature>
<feature type="transmembrane region" description="Helical" evidence="12">
    <location>
        <begin position="279"/>
        <end position="299"/>
    </location>
</feature>
<evidence type="ECO:0000256" key="5">
    <source>
        <dbReference type="ARBA" id="ARBA00022989"/>
    </source>
</evidence>
<accession>A0A4U1BPK4</accession>
<organism evidence="13 14">
    <name type="scientific">Ferrimonas aestuarii</name>
    <dbReference type="NCBI Taxonomy" id="2569539"/>
    <lineage>
        <taxon>Bacteria</taxon>
        <taxon>Pseudomonadati</taxon>
        <taxon>Pseudomonadota</taxon>
        <taxon>Gammaproteobacteria</taxon>
        <taxon>Alteromonadales</taxon>
        <taxon>Ferrimonadaceae</taxon>
        <taxon>Ferrimonas</taxon>
    </lineage>
</organism>
<comment type="pathway">
    <text evidence="11">Porphyrin-containing compound metabolism.</text>
</comment>
<evidence type="ECO:0000256" key="9">
    <source>
        <dbReference type="ARBA" id="ARBA00023136"/>
    </source>
</evidence>
<comment type="caution">
    <text evidence="13">The sequence shown here is derived from an EMBL/GenBank/DDBJ whole genome shotgun (WGS) entry which is preliminary data.</text>
</comment>
<sequence>MTLALLVIVVGAFTRLTDAGLGCPDWPGCYGYATPIQAKANQAVAEARFPERPLEVAKAWAEMGHRYIASILGLLIIIIAVKSWSTPQRGHGLALFALVLFQGALGMWTVTLNLMPVIVMGHLLGGFSLFCLLGLLWLRRQSLPRLGFLGSRLAVVALLALVVQIALGGWTSANYAALACTEFPLCEPGWQERLDFAAGFQPIQPPAHSYEFGTLDWAARMTIHVSHRIWAVVTALLLLTLAFKLWRHQRQLAGALALLTLVQVGLGLANVVWQLPLAIAVAHNGVAALLLLTTVAVNYRIWVSVSETSAQLKEAEC</sequence>
<protein>
    <submittedName>
        <fullName evidence="13">Heme A synthase</fullName>
    </submittedName>
</protein>
<dbReference type="AlphaFoldDB" id="A0A4U1BPK4"/>
<feature type="transmembrane region" description="Helical" evidence="12">
    <location>
        <begin position="64"/>
        <end position="81"/>
    </location>
</feature>
<keyword evidence="2" id="KW-1003">Cell membrane</keyword>
<keyword evidence="4" id="KW-0479">Metal-binding</keyword>
<evidence type="ECO:0000313" key="14">
    <source>
        <dbReference type="Proteomes" id="UP000305675"/>
    </source>
</evidence>
<feature type="transmembrane region" description="Helical" evidence="12">
    <location>
        <begin position="229"/>
        <end position="246"/>
    </location>
</feature>